<keyword evidence="13" id="KW-1185">Reference proteome</keyword>
<name>A0A9Q0KKD3_9MAGN</name>
<feature type="compositionally biased region" description="Pro residues" evidence="9">
    <location>
        <begin position="233"/>
        <end position="242"/>
    </location>
</feature>
<dbReference type="OrthoDB" id="306304at2759"/>
<evidence type="ECO:0000256" key="5">
    <source>
        <dbReference type="ARBA" id="ARBA00022927"/>
    </source>
</evidence>
<evidence type="ECO:0000256" key="3">
    <source>
        <dbReference type="ARBA" id="ARBA00022448"/>
    </source>
</evidence>
<feature type="region of interest" description="Disordered" evidence="9">
    <location>
        <begin position="223"/>
        <end position="296"/>
    </location>
</feature>
<evidence type="ECO:0000256" key="1">
    <source>
        <dbReference type="ARBA" id="ARBA00004177"/>
    </source>
</evidence>
<dbReference type="InterPro" id="IPR008883">
    <property type="entry name" value="UEV_N"/>
</dbReference>
<sequence>MTEKEKMKVRWVRPEFTEKKKKLGWNFRPPISIERSAVDQGQNTARTGFSQAICDSAMVPPPPGDAGGAVAQNAQYIQQFLSNVLSQRGPSALPYAEDVKWLIRQHLLALIENYPGLQPKTAIFTHNDGRTVNLLQAEGTIPMVYQGVVYNIPIVIWLMESYPRHPSCVYVTPTRDMIIKRPHPHVNPSGLVSHPYLHSWIYPSSNLVDLVRNLSHLFSRDPPLYSRQRVSPNPSPSNPSPSPSENSNSPSPSSSSVVRPGIPPRSSSSSLYGSGFPHSPQRHRPTPPTTMTEDPAEVYRRNSINKLMEKLHVDVEALRKSREAEVDGLFNLQSVLRQRDEHLSQELRKFQGEKEVLEQELQMILMNTDLVESWLRENEGRVSRAKSVEVEEIVEPCDALSKQTLECTASDLAIEDIIYSLDKAVQEGSIPFDQYLRNIRSLSREQFVHRATATKVRATQMQAKVANMAARAGQPQVAGNAARAAQPQVAGNAARASHYIWLY</sequence>
<dbReference type="PROSITE" id="PS51322">
    <property type="entry name" value="UEV"/>
    <property type="match status" value="1"/>
</dbReference>
<dbReference type="SUPFAM" id="SSF54495">
    <property type="entry name" value="UBC-like"/>
    <property type="match status" value="1"/>
</dbReference>
<dbReference type="EMBL" id="JAMYWD010000005">
    <property type="protein sequence ID" value="KAJ4972101.1"/>
    <property type="molecule type" value="Genomic_DNA"/>
</dbReference>
<keyword evidence="6 8" id="KW-0175">Coiled coil</keyword>
<keyword evidence="4" id="KW-0967">Endosome</keyword>
<gene>
    <name evidence="12" type="ORF">NE237_005200</name>
</gene>
<keyword evidence="5 7" id="KW-0653">Protein transport</keyword>
<dbReference type="Gene3D" id="3.10.110.10">
    <property type="entry name" value="Ubiquitin Conjugating Enzyme"/>
    <property type="match status" value="1"/>
</dbReference>
<dbReference type="Proteomes" id="UP001141806">
    <property type="component" value="Unassembled WGS sequence"/>
</dbReference>
<evidence type="ECO:0000256" key="7">
    <source>
        <dbReference type="PROSITE-ProRule" id="PRU00644"/>
    </source>
</evidence>
<dbReference type="InterPro" id="IPR052070">
    <property type="entry name" value="ESCRT-I_UEV_domain"/>
</dbReference>
<dbReference type="InterPro" id="IPR037202">
    <property type="entry name" value="ESCRT_assembly_dom"/>
</dbReference>
<dbReference type="PROSITE" id="PS51312">
    <property type="entry name" value="SB"/>
    <property type="match status" value="1"/>
</dbReference>
<evidence type="ECO:0000256" key="9">
    <source>
        <dbReference type="SAM" id="MobiDB-lite"/>
    </source>
</evidence>
<accession>A0A9Q0KKD3</accession>
<dbReference type="InterPro" id="IPR017916">
    <property type="entry name" value="SB_dom"/>
</dbReference>
<evidence type="ECO:0000256" key="8">
    <source>
        <dbReference type="SAM" id="Coils"/>
    </source>
</evidence>
<evidence type="ECO:0000259" key="11">
    <source>
        <dbReference type="PROSITE" id="PS51322"/>
    </source>
</evidence>
<evidence type="ECO:0000313" key="13">
    <source>
        <dbReference type="Proteomes" id="UP001141806"/>
    </source>
</evidence>
<dbReference type="GO" id="GO:0043130">
    <property type="term" value="F:ubiquitin binding"/>
    <property type="evidence" value="ECO:0007669"/>
    <property type="project" value="TreeGrafter"/>
</dbReference>
<dbReference type="Gene3D" id="6.10.140.820">
    <property type="match status" value="1"/>
</dbReference>
<evidence type="ECO:0000256" key="6">
    <source>
        <dbReference type="ARBA" id="ARBA00023054"/>
    </source>
</evidence>
<feature type="coiled-coil region" evidence="8">
    <location>
        <begin position="340"/>
        <end position="367"/>
    </location>
</feature>
<comment type="similarity">
    <text evidence="2">Belongs to the ubiquitin-conjugating enzyme family. UEV subfamily.</text>
</comment>
<dbReference type="AlphaFoldDB" id="A0A9Q0KKD3"/>
<protein>
    <submittedName>
        <fullName evidence="12">Uncharacterized protein</fullName>
    </submittedName>
</protein>
<evidence type="ECO:0000259" key="10">
    <source>
        <dbReference type="PROSITE" id="PS51312"/>
    </source>
</evidence>
<dbReference type="Pfam" id="PF09454">
    <property type="entry name" value="Vps23_core"/>
    <property type="match status" value="1"/>
</dbReference>
<evidence type="ECO:0000313" key="12">
    <source>
        <dbReference type="EMBL" id="KAJ4972101.1"/>
    </source>
</evidence>
<dbReference type="GO" id="GO:0015031">
    <property type="term" value="P:protein transport"/>
    <property type="evidence" value="ECO:0007669"/>
    <property type="project" value="UniProtKB-UniRule"/>
</dbReference>
<keyword evidence="3 7" id="KW-0813">Transport</keyword>
<comment type="subcellular location">
    <subcellularLocation>
        <location evidence="1">Endosome</location>
    </subcellularLocation>
</comment>
<dbReference type="PANTHER" id="PTHR23306">
    <property type="entry name" value="TUMOR SUSCEPTIBILITY GENE 101 PROTEIN-RELATED"/>
    <property type="match status" value="1"/>
</dbReference>
<proteinExistence type="inferred from homology"/>
<comment type="caution">
    <text evidence="12">The sequence shown here is derived from an EMBL/GenBank/DDBJ whole genome shotgun (WGS) entry which is preliminary data.</text>
</comment>
<evidence type="ECO:0000256" key="4">
    <source>
        <dbReference type="ARBA" id="ARBA00022753"/>
    </source>
</evidence>
<feature type="domain" description="UEV" evidence="11">
    <location>
        <begin position="84"/>
        <end position="228"/>
    </location>
</feature>
<dbReference type="CDD" id="cd11685">
    <property type="entry name" value="UEV_TSG101-like"/>
    <property type="match status" value="1"/>
</dbReference>
<dbReference type="GO" id="GO:0008333">
    <property type="term" value="P:endosome to lysosome transport"/>
    <property type="evidence" value="ECO:0007669"/>
    <property type="project" value="TreeGrafter"/>
</dbReference>
<dbReference type="SUPFAM" id="SSF140111">
    <property type="entry name" value="Endosomal sorting complex assembly domain"/>
    <property type="match status" value="1"/>
</dbReference>
<reference evidence="12" key="1">
    <citation type="journal article" date="2023" name="Plant J.">
        <title>The genome of the king protea, Protea cynaroides.</title>
        <authorList>
            <person name="Chang J."/>
            <person name="Duong T.A."/>
            <person name="Schoeman C."/>
            <person name="Ma X."/>
            <person name="Roodt D."/>
            <person name="Barker N."/>
            <person name="Li Z."/>
            <person name="Van de Peer Y."/>
            <person name="Mizrachi E."/>
        </authorList>
    </citation>
    <scope>NUCLEOTIDE SEQUENCE</scope>
    <source>
        <tissue evidence="12">Young leaves</tissue>
    </source>
</reference>
<feature type="compositionally biased region" description="Low complexity" evidence="9">
    <location>
        <begin position="243"/>
        <end position="270"/>
    </location>
</feature>
<organism evidence="12 13">
    <name type="scientific">Protea cynaroides</name>
    <dbReference type="NCBI Taxonomy" id="273540"/>
    <lineage>
        <taxon>Eukaryota</taxon>
        <taxon>Viridiplantae</taxon>
        <taxon>Streptophyta</taxon>
        <taxon>Embryophyta</taxon>
        <taxon>Tracheophyta</taxon>
        <taxon>Spermatophyta</taxon>
        <taxon>Magnoliopsida</taxon>
        <taxon>Proteales</taxon>
        <taxon>Proteaceae</taxon>
        <taxon>Protea</taxon>
    </lineage>
</organism>
<dbReference type="GO" id="GO:0000813">
    <property type="term" value="C:ESCRT I complex"/>
    <property type="evidence" value="ECO:0007669"/>
    <property type="project" value="TreeGrafter"/>
</dbReference>
<dbReference type="InterPro" id="IPR016135">
    <property type="entry name" value="UBQ-conjugating_enzyme/RWD"/>
</dbReference>
<feature type="domain" description="SB" evidence="10">
    <location>
        <begin position="398"/>
        <end position="466"/>
    </location>
</feature>
<evidence type="ECO:0000256" key="2">
    <source>
        <dbReference type="ARBA" id="ARBA00009594"/>
    </source>
</evidence>
<dbReference type="Pfam" id="PF05743">
    <property type="entry name" value="UEV"/>
    <property type="match status" value="1"/>
</dbReference>
<dbReference type="PANTHER" id="PTHR23306:SF3">
    <property type="entry name" value="TUMOR SUPPRESSOR PROTEIN 101"/>
    <property type="match status" value="1"/>
</dbReference>